<evidence type="ECO:0000313" key="2">
    <source>
        <dbReference type="EMBL" id="KAL3498328.1"/>
    </source>
</evidence>
<gene>
    <name evidence="2" type="ORF">ACH5RR_041060</name>
</gene>
<dbReference type="EMBL" id="JBJUIK010000017">
    <property type="protein sequence ID" value="KAL3498328.1"/>
    <property type="molecule type" value="Genomic_DNA"/>
</dbReference>
<accession>A0ABD2XTG2</accession>
<organism evidence="2 3">
    <name type="scientific">Cinchona calisaya</name>
    <dbReference type="NCBI Taxonomy" id="153742"/>
    <lineage>
        <taxon>Eukaryota</taxon>
        <taxon>Viridiplantae</taxon>
        <taxon>Streptophyta</taxon>
        <taxon>Embryophyta</taxon>
        <taxon>Tracheophyta</taxon>
        <taxon>Spermatophyta</taxon>
        <taxon>Magnoliopsida</taxon>
        <taxon>eudicotyledons</taxon>
        <taxon>Gunneridae</taxon>
        <taxon>Pentapetalae</taxon>
        <taxon>asterids</taxon>
        <taxon>lamiids</taxon>
        <taxon>Gentianales</taxon>
        <taxon>Rubiaceae</taxon>
        <taxon>Cinchonoideae</taxon>
        <taxon>Cinchoneae</taxon>
        <taxon>Cinchona</taxon>
    </lineage>
</organism>
<dbReference type="AlphaFoldDB" id="A0ABD2XTG2"/>
<name>A0ABD2XTG2_9GENT</name>
<proteinExistence type="predicted"/>
<protein>
    <recommendedName>
        <fullName evidence="1">RNase H type-1 domain-containing protein</fullName>
    </recommendedName>
</protein>
<sequence>MLNLSNRDLQERDSRGIILSTAGKGWHGSHKQLLLEAEAIRDALVNANAPGLNKIEVIPHKGLISKINIRDSNDLFLTILLEDIIHISEMLPWCSFTWLPKSCNLKVDRLDDFASDLLYMIVE</sequence>
<evidence type="ECO:0000313" key="3">
    <source>
        <dbReference type="Proteomes" id="UP001630127"/>
    </source>
</evidence>
<reference evidence="2 3" key="1">
    <citation type="submission" date="2024-11" db="EMBL/GenBank/DDBJ databases">
        <title>A near-complete genome assembly of Cinchona calisaya.</title>
        <authorList>
            <person name="Lian D.C."/>
            <person name="Zhao X.W."/>
            <person name="Wei L."/>
        </authorList>
    </citation>
    <scope>NUCLEOTIDE SEQUENCE [LARGE SCALE GENOMIC DNA]</scope>
    <source>
        <tissue evidence="2">Nenye</tissue>
    </source>
</reference>
<dbReference type="InterPro" id="IPR002156">
    <property type="entry name" value="RNaseH_domain"/>
</dbReference>
<comment type="caution">
    <text evidence="2">The sequence shown here is derived from an EMBL/GenBank/DDBJ whole genome shotgun (WGS) entry which is preliminary data.</text>
</comment>
<dbReference type="Pfam" id="PF13456">
    <property type="entry name" value="RVT_3"/>
    <property type="match status" value="1"/>
</dbReference>
<dbReference type="Proteomes" id="UP001630127">
    <property type="component" value="Unassembled WGS sequence"/>
</dbReference>
<feature type="domain" description="RNase H type-1" evidence="1">
    <location>
        <begin position="12"/>
        <end position="110"/>
    </location>
</feature>
<evidence type="ECO:0000259" key="1">
    <source>
        <dbReference type="Pfam" id="PF13456"/>
    </source>
</evidence>
<keyword evidence="3" id="KW-1185">Reference proteome</keyword>